<proteinExistence type="predicted"/>
<accession>A0A930Y8L3</accession>
<evidence type="ECO:0000313" key="1">
    <source>
        <dbReference type="EMBL" id="MBF4102562.1"/>
    </source>
</evidence>
<dbReference type="EMBL" id="JADION010000015">
    <property type="protein sequence ID" value="MBF4102562.1"/>
    <property type="molecule type" value="Genomic_DNA"/>
</dbReference>
<comment type="caution">
    <text evidence="1">The sequence shown here is derived from an EMBL/GenBank/DDBJ whole genome shotgun (WGS) entry which is preliminary data.</text>
</comment>
<name>A0A930Y8L3_9PAST</name>
<reference evidence="1" key="1">
    <citation type="submission" date="2020-11" db="EMBL/GenBank/DDBJ databases">
        <title>Gallibacterium anatis 1637, full genome, WGS.</title>
        <authorList>
            <person name="Laishevtcev A.I."/>
            <person name="Yakimova E.A."/>
            <person name="Petkovich D."/>
            <person name="Stepanova T.V."/>
            <person name="Kalendr R.S."/>
            <person name="Rubalsky E.O."/>
            <person name="Zulkarneev E.R."/>
            <person name="Aleshkin A.V."/>
        </authorList>
    </citation>
    <scope>NUCLEOTIDE SEQUENCE</scope>
    <source>
        <strain evidence="1">1637</strain>
    </source>
</reference>
<protein>
    <submittedName>
        <fullName evidence="1">Uncharacterized protein</fullName>
    </submittedName>
</protein>
<sequence>MPTVAVWLCRVPEKAKTQNATLASKWINNGEPVDAKVTQNSKANSCK</sequence>
<organism evidence="1">
    <name type="scientific">Gallibacterium anatis</name>
    <dbReference type="NCBI Taxonomy" id="750"/>
    <lineage>
        <taxon>Bacteria</taxon>
        <taxon>Pseudomonadati</taxon>
        <taxon>Pseudomonadota</taxon>
        <taxon>Gammaproteobacteria</taxon>
        <taxon>Pasteurellales</taxon>
        <taxon>Pasteurellaceae</taxon>
        <taxon>Gallibacterium</taxon>
    </lineage>
</organism>
<dbReference type="AlphaFoldDB" id="A0A930Y8L3"/>
<gene>
    <name evidence="1" type="ORF">INT80_06440</name>
</gene>